<feature type="transmembrane region" description="Helical" evidence="1">
    <location>
        <begin position="125"/>
        <end position="143"/>
    </location>
</feature>
<dbReference type="Proteomes" id="UP000250462">
    <property type="component" value="Unassembled WGS sequence"/>
</dbReference>
<evidence type="ECO:0000313" key="3">
    <source>
        <dbReference type="Proteomes" id="UP000250462"/>
    </source>
</evidence>
<dbReference type="Pfam" id="PF14325">
    <property type="entry name" value="DUF4383"/>
    <property type="match status" value="1"/>
</dbReference>
<protein>
    <submittedName>
        <fullName evidence="2">DUF4383 domain-containing protein</fullName>
    </submittedName>
</protein>
<comment type="caution">
    <text evidence="2">The sequence shown here is derived from an EMBL/GenBank/DDBJ whole genome shotgun (WGS) entry which is preliminary data.</text>
</comment>
<feature type="transmembrane region" description="Helical" evidence="1">
    <location>
        <begin position="21"/>
        <end position="42"/>
    </location>
</feature>
<keyword evidence="1" id="KW-0472">Membrane</keyword>
<organism evidence="2 3">
    <name type="scientific">Phytoactinopolyspora halophila</name>
    <dbReference type="NCBI Taxonomy" id="1981511"/>
    <lineage>
        <taxon>Bacteria</taxon>
        <taxon>Bacillati</taxon>
        <taxon>Actinomycetota</taxon>
        <taxon>Actinomycetes</taxon>
        <taxon>Jiangellales</taxon>
        <taxon>Jiangellaceae</taxon>
        <taxon>Phytoactinopolyspora</taxon>
    </lineage>
</organism>
<name>A0A329QNW2_9ACTN</name>
<feature type="transmembrane region" description="Helical" evidence="1">
    <location>
        <begin position="91"/>
        <end position="110"/>
    </location>
</feature>
<sequence>MTPAPEQPDGPAAVSGPVRQATYVVATAFLVIGVLGFVPGVTAEYDEMRFAGPDSNAQLFELFTVSILHNVVHLVFGVVGIVMARGARPARIYLIVGGLIYLLLFIYGMLVERGSDADIVPLDEASNWLHLGLAIAMVLLGLLPSTRRGGHRAAG</sequence>
<keyword evidence="1" id="KW-1133">Transmembrane helix</keyword>
<dbReference type="EMBL" id="QMIG01000010">
    <property type="protein sequence ID" value="RAW14067.1"/>
    <property type="molecule type" value="Genomic_DNA"/>
</dbReference>
<keyword evidence="1" id="KW-0812">Transmembrane</keyword>
<evidence type="ECO:0000313" key="2">
    <source>
        <dbReference type="EMBL" id="RAW14067.1"/>
    </source>
</evidence>
<accession>A0A329QNW2</accession>
<dbReference type="AlphaFoldDB" id="A0A329QNW2"/>
<proteinExistence type="predicted"/>
<reference evidence="2 3" key="1">
    <citation type="submission" date="2018-06" db="EMBL/GenBank/DDBJ databases">
        <title>Phytoactinopolyspora halophila sp. nov., a novel halophilic actinomycete isolated from a saline soil in China.</title>
        <authorList>
            <person name="Tang S.-K."/>
        </authorList>
    </citation>
    <scope>NUCLEOTIDE SEQUENCE [LARGE SCALE GENOMIC DNA]</scope>
    <source>
        <strain evidence="2 3">YIM 96934</strain>
    </source>
</reference>
<keyword evidence="3" id="KW-1185">Reference proteome</keyword>
<dbReference type="OrthoDB" id="572373at2"/>
<feature type="transmembrane region" description="Helical" evidence="1">
    <location>
        <begin position="62"/>
        <end position="84"/>
    </location>
</feature>
<evidence type="ECO:0000256" key="1">
    <source>
        <dbReference type="SAM" id="Phobius"/>
    </source>
</evidence>
<gene>
    <name evidence="2" type="ORF">DPM12_11620</name>
</gene>
<dbReference type="RefSeq" id="WP_112258489.1">
    <property type="nucleotide sequence ID" value="NZ_QMIG01000010.1"/>
</dbReference>